<evidence type="ECO:0000313" key="2">
    <source>
        <dbReference type="Proteomes" id="UP000324222"/>
    </source>
</evidence>
<proteinExistence type="predicted"/>
<dbReference type="AlphaFoldDB" id="A0A5B7DH05"/>
<comment type="caution">
    <text evidence="1">The sequence shown here is derived from an EMBL/GenBank/DDBJ whole genome shotgun (WGS) entry which is preliminary data.</text>
</comment>
<keyword evidence="2" id="KW-1185">Reference proteome</keyword>
<reference evidence="1 2" key="1">
    <citation type="submission" date="2019-05" db="EMBL/GenBank/DDBJ databases">
        <title>Another draft genome of Portunus trituberculatus and its Hox gene families provides insights of decapod evolution.</title>
        <authorList>
            <person name="Jeong J.-H."/>
            <person name="Song I."/>
            <person name="Kim S."/>
            <person name="Choi T."/>
            <person name="Kim D."/>
            <person name="Ryu S."/>
            <person name="Kim W."/>
        </authorList>
    </citation>
    <scope>NUCLEOTIDE SEQUENCE [LARGE SCALE GENOMIC DNA]</scope>
    <source>
        <tissue evidence="1">Muscle</tissue>
    </source>
</reference>
<dbReference type="EMBL" id="VSRR010000908">
    <property type="protein sequence ID" value="MPC20771.1"/>
    <property type="molecule type" value="Genomic_DNA"/>
</dbReference>
<organism evidence="1 2">
    <name type="scientific">Portunus trituberculatus</name>
    <name type="common">Swimming crab</name>
    <name type="synonym">Neptunus trituberculatus</name>
    <dbReference type="NCBI Taxonomy" id="210409"/>
    <lineage>
        <taxon>Eukaryota</taxon>
        <taxon>Metazoa</taxon>
        <taxon>Ecdysozoa</taxon>
        <taxon>Arthropoda</taxon>
        <taxon>Crustacea</taxon>
        <taxon>Multicrustacea</taxon>
        <taxon>Malacostraca</taxon>
        <taxon>Eumalacostraca</taxon>
        <taxon>Eucarida</taxon>
        <taxon>Decapoda</taxon>
        <taxon>Pleocyemata</taxon>
        <taxon>Brachyura</taxon>
        <taxon>Eubrachyura</taxon>
        <taxon>Portunoidea</taxon>
        <taxon>Portunidae</taxon>
        <taxon>Portuninae</taxon>
        <taxon>Portunus</taxon>
    </lineage>
</organism>
<accession>A0A5B7DH05</accession>
<gene>
    <name evidence="1" type="ORF">E2C01_013728</name>
</gene>
<evidence type="ECO:0000313" key="1">
    <source>
        <dbReference type="EMBL" id="MPC20771.1"/>
    </source>
</evidence>
<sequence length="73" mass="7694">MTYCTLAALARHRVARGQLAALLSSPSPLIPLLSPHPAALPSACPAGKQSSPAAVHMPQRSHPLPSIQHCLWI</sequence>
<dbReference type="Proteomes" id="UP000324222">
    <property type="component" value="Unassembled WGS sequence"/>
</dbReference>
<name>A0A5B7DH05_PORTR</name>
<protein>
    <submittedName>
        <fullName evidence="1">Uncharacterized protein</fullName>
    </submittedName>
</protein>